<keyword evidence="2" id="KW-0238">DNA-binding</keyword>
<dbReference type="PROSITE" id="PS50932">
    <property type="entry name" value="HTH_LACI_2"/>
    <property type="match status" value="1"/>
</dbReference>
<keyword evidence="3" id="KW-0804">Transcription</keyword>
<evidence type="ECO:0000313" key="6">
    <source>
        <dbReference type="Proteomes" id="UP000319263"/>
    </source>
</evidence>
<evidence type="ECO:0000313" key="5">
    <source>
        <dbReference type="EMBL" id="QDP97080.1"/>
    </source>
</evidence>
<dbReference type="Gene3D" id="1.10.260.40">
    <property type="entry name" value="lambda repressor-like DNA-binding domains"/>
    <property type="match status" value="1"/>
</dbReference>
<evidence type="ECO:0000259" key="4">
    <source>
        <dbReference type="PROSITE" id="PS50932"/>
    </source>
</evidence>
<dbReference type="Pfam" id="PF00356">
    <property type="entry name" value="LacI"/>
    <property type="match status" value="1"/>
</dbReference>
<organism evidence="5 6">
    <name type="scientific">Microlunatus elymi</name>
    <dbReference type="NCBI Taxonomy" id="2596828"/>
    <lineage>
        <taxon>Bacteria</taxon>
        <taxon>Bacillati</taxon>
        <taxon>Actinomycetota</taxon>
        <taxon>Actinomycetes</taxon>
        <taxon>Propionibacteriales</taxon>
        <taxon>Propionibacteriaceae</taxon>
        <taxon>Microlunatus</taxon>
    </lineage>
</organism>
<dbReference type="PANTHER" id="PTHR30146">
    <property type="entry name" value="LACI-RELATED TRANSCRIPTIONAL REPRESSOR"/>
    <property type="match status" value="1"/>
</dbReference>
<dbReference type="InterPro" id="IPR028082">
    <property type="entry name" value="Peripla_BP_I"/>
</dbReference>
<evidence type="ECO:0000256" key="3">
    <source>
        <dbReference type="ARBA" id="ARBA00023163"/>
    </source>
</evidence>
<dbReference type="SMART" id="SM00354">
    <property type="entry name" value="HTH_LACI"/>
    <property type="match status" value="1"/>
</dbReference>
<dbReference type="SUPFAM" id="SSF47413">
    <property type="entry name" value="lambda repressor-like DNA-binding domains"/>
    <property type="match status" value="1"/>
</dbReference>
<dbReference type="GO" id="GO:0003700">
    <property type="term" value="F:DNA-binding transcription factor activity"/>
    <property type="evidence" value="ECO:0007669"/>
    <property type="project" value="TreeGrafter"/>
</dbReference>
<dbReference type="CDD" id="cd06267">
    <property type="entry name" value="PBP1_LacI_sugar_binding-like"/>
    <property type="match status" value="1"/>
</dbReference>
<evidence type="ECO:0000256" key="1">
    <source>
        <dbReference type="ARBA" id="ARBA00023015"/>
    </source>
</evidence>
<dbReference type="RefSeq" id="WP_143987041.1">
    <property type="nucleotide sequence ID" value="NZ_CP041692.1"/>
</dbReference>
<accession>A0A516Q0X6</accession>
<dbReference type="KEGG" id="mik:FOE78_15130"/>
<dbReference type="SUPFAM" id="SSF53822">
    <property type="entry name" value="Periplasmic binding protein-like I"/>
    <property type="match status" value="1"/>
</dbReference>
<dbReference type="EMBL" id="CP041692">
    <property type="protein sequence ID" value="QDP97080.1"/>
    <property type="molecule type" value="Genomic_DNA"/>
</dbReference>
<dbReference type="InterPro" id="IPR010982">
    <property type="entry name" value="Lambda_DNA-bd_dom_sf"/>
</dbReference>
<dbReference type="AlphaFoldDB" id="A0A516Q0X6"/>
<sequence length="333" mass="35809">MITRKPRLEDVAQRAGVSMKTVSNVINGYPHISAKTLDRVQTAIDALGYRPNLSARNLARGRAGMYALIVPQLDRPYFAALARHVIDAAHEVGAVVLIEQTGGDLEAERRVISGEFSRRVDGMIFSPMTIGAEEIANRSDATPLVLPGEHVDQAGAPHLGIDNQAAARLATRHLIDLGRTRLGMIGVGRPRQSNPRYRGFRQALTDVGPRAEPRWLRTARGVSGADGEAAMTKIISDGNPLPDGIFCATDWLALGAIRALLQNGIRVPEDVAVIGFDDIPYGAVSTPSLSTIATNRGQIAQQAIRLLKAPGTEVDHDLATIDFRLVIRESTAG</sequence>
<name>A0A516Q0X6_9ACTN</name>
<dbReference type="CDD" id="cd01392">
    <property type="entry name" value="HTH_LacI"/>
    <property type="match status" value="1"/>
</dbReference>
<feature type="domain" description="HTH lacI-type" evidence="4">
    <location>
        <begin position="6"/>
        <end position="60"/>
    </location>
</feature>
<evidence type="ECO:0000256" key="2">
    <source>
        <dbReference type="ARBA" id="ARBA00023125"/>
    </source>
</evidence>
<reference evidence="5 6" key="1">
    <citation type="submission" date="2019-07" db="EMBL/GenBank/DDBJ databases">
        <title>Microlunatus dokdonensis sp. nov. isolated from the rhizospheric soil of the wild plant Elymus tsukushiensis.</title>
        <authorList>
            <person name="Ghim S.-Y."/>
            <person name="Hwang Y.-J."/>
            <person name="Son J.-S."/>
            <person name="Shin J.-H."/>
        </authorList>
    </citation>
    <scope>NUCLEOTIDE SEQUENCE [LARGE SCALE GENOMIC DNA]</scope>
    <source>
        <strain evidence="5 6">KUDC0627</strain>
    </source>
</reference>
<dbReference type="GO" id="GO:0000976">
    <property type="term" value="F:transcription cis-regulatory region binding"/>
    <property type="evidence" value="ECO:0007669"/>
    <property type="project" value="TreeGrafter"/>
</dbReference>
<dbReference type="PANTHER" id="PTHR30146:SF109">
    <property type="entry name" value="HTH-TYPE TRANSCRIPTIONAL REGULATOR GALS"/>
    <property type="match status" value="1"/>
</dbReference>
<gene>
    <name evidence="5" type="ORF">FOE78_15130</name>
</gene>
<dbReference type="InterPro" id="IPR046335">
    <property type="entry name" value="LacI/GalR-like_sensor"/>
</dbReference>
<dbReference type="Proteomes" id="UP000319263">
    <property type="component" value="Chromosome"/>
</dbReference>
<dbReference type="InterPro" id="IPR000843">
    <property type="entry name" value="HTH_LacI"/>
</dbReference>
<keyword evidence="6" id="KW-1185">Reference proteome</keyword>
<dbReference type="Pfam" id="PF13377">
    <property type="entry name" value="Peripla_BP_3"/>
    <property type="match status" value="1"/>
</dbReference>
<protein>
    <submittedName>
        <fullName evidence="5">LacI family transcriptional regulator</fullName>
    </submittedName>
</protein>
<proteinExistence type="predicted"/>
<dbReference type="OrthoDB" id="189006at2"/>
<dbReference type="Gene3D" id="3.40.50.2300">
    <property type="match status" value="2"/>
</dbReference>
<dbReference type="PROSITE" id="PS00356">
    <property type="entry name" value="HTH_LACI_1"/>
    <property type="match status" value="1"/>
</dbReference>
<keyword evidence="1" id="KW-0805">Transcription regulation</keyword>